<evidence type="ECO:0000313" key="1">
    <source>
        <dbReference type="EMBL" id="APH71443.1"/>
    </source>
</evidence>
<evidence type="ECO:0008006" key="3">
    <source>
        <dbReference type="Google" id="ProtNLM"/>
    </source>
</evidence>
<gene>
    <name evidence="1" type="ORF">BSQ44_08735</name>
</gene>
<sequence length="222" mass="22794">MTVFTEGRHAAEFVLSEAQRMFSRDNITIAAEQTIKPGSVLGKRAVVAGVVATAAADAGNTASSGALTLADPAVSSRAKDGVYNIVCIEPATNAGTFEVFDPTGRSIGKATVGVAFNKEIKFTIADGSGDFVAGDRFTVTVQADNADFEYGAHDPAATDGFEVAAAIALYEATTGESESAAISAITRHAEVNGHLLTWKTGIAAADKANGLQALADKGIIVR</sequence>
<protein>
    <recommendedName>
        <fullName evidence="3">Head decoration protein</fullName>
    </recommendedName>
</protein>
<proteinExistence type="predicted"/>
<dbReference type="RefSeq" id="WP_072603109.1">
    <property type="nucleotide sequence ID" value="NZ_CP018171.1"/>
</dbReference>
<dbReference type="InterPro" id="IPR004195">
    <property type="entry name" value="Head_decoration_D"/>
</dbReference>
<dbReference type="STRING" id="1670800.BSQ44_08735"/>
<dbReference type="Pfam" id="PF02924">
    <property type="entry name" value="HDPD"/>
    <property type="match status" value="1"/>
</dbReference>
<dbReference type="AlphaFoldDB" id="A0A1L3SPU5"/>
<dbReference type="OrthoDB" id="7996345at2"/>
<accession>A0A1L3SPU5</accession>
<dbReference type="Proteomes" id="UP000182840">
    <property type="component" value="Chromosome"/>
</dbReference>
<keyword evidence="2" id="KW-1185">Reference proteome</keyword>
<reference evidence="2" key="1">
    <citation type="submission" date="2016-11" db="EMBL/GenBank/DDBJ databases">
        <title>Mesorhizobium oceanicum sp. nov., isolated from deep seawater in South China Sea.</title>
        <authorList>
            <person name="Fu G.-Y."/>
        </authorList>
    </citation>
    <scope>NUCLEOTIDE SEQUENCE [LARGE SCALE GENOMIC DNA]</scope>
    <source>
        <strain evidence="2">B7</strain>
    </source>
</reference>
<dbReference type="KEGG" id="meso:BSQ44_08735"/>
<evidence type="ECO:0000313" key="2">
    <source>
        <dbReference type="Proteomes" id="UP000182840"/>
    </source>
</evidence>
<dbReference type="EMBL" id="CP018171">
    <property type="protein sequence ID" value="APH71443.1"/>
    <property type="molecule type" value="Genomic_DNA"/>
</dbReference>
<name>A0A1L3SPU5_9HYPH</name>
<organism evidence="1 2">
    <name type="scientific">Aquibium oceanicum</name>
    <dbReference type="NCBI Taxonomy" id="1670800"/>
    <lineage>
        <taxon>Bacteria</taxon>
        <taxon>Pseudomonadati</taxon>
        <taxon>Pseudomonadota</taxon>
        <taxon>Alphaproteobacteria</taxon>
        <taxon>Hyphomicrobiales</taxon>
        <taxon>Phyllobacteriaceae</taxon>
        <taxon>Aquibium</taxon>
    </lineage>
</organism>